<dbReference type="InterPro" id="IPR032466">
    <property type="entry name" value="Metal_Hydrolase"/>
</dbReference>
<dbReference type="Gene3D" id="3.40.50.10910">
    <property type="entry name" value="Amidohydrolase"/>
    <property type="match status" value="1"/>
</dbReference>
<dbReference type="Gene3D" id="3.30.110.90">
    <property type="entry name" value="Amidohydrolase"/>
    <property type="match status" value="1"/>
</dbReference>
<feature type="signal peptide" evidence="1">
    <location>
        <begin position="1"/>
        <end position="18"/>
    </location>
</feature>
<organism evidence="3 4">
    <name type="scientific">Colwellia psychrerythraea</name>
    <name type="common">Vibrio psychroerythus</name>
    <dbReference type="NCBI Taxonomy" id="28229"/>
    <lineage>
        <taxon>Bacteria</taxon>
        <taxon>Pseudomonadati</taxon>
        <taxon>Pseudomonadota</taxon>
        <taxon>Gammaproteobacteria</taxon>
        <taxon>Alteromonadales</taxon>
        <taxon>Colwelliaceae</taxon>
        <taxon>Colwellia</taxon>
    </lineage>
</organism>
<feature type="chain" id="PRO_5001956963" description="Amidohydrolase-related domain-containing protein" evidence="1">
    <location>
        <begin position="19"/>
        <end position="456"/>
    </location>
</feature>
<dbReference type="PANTHER" id="PTHR43135">
    <property type="entry name" value="ALPHA-D-RIBOSE 1-METHYLPHOSPHONATE 5-TRIPHOSPHATE DIPHOSPHATASE"/>
    <property type="match status" value="1"/>
</dbReference>
<dbReference type="SUPFAM" id="SSF51338">
    <property type="entry name" value="Composite domain of metallo-dependent hydrolases"/>
    <property type="match status" value="1"/>
</dbReference>
<dbReference type="SUPFAM" id="SSF51556">
    <property type="entry name" value="Metallo-dependent hydrolases"/>
    <property type="match status" value="1"/>
</dbReference>
<dbReference type="Gene3D" id="1.20.58.520">
    <property type="entry name" value="Amidohydrolase"/>
    <property type="match status" value="1"/>
</dbReference>
<dbReference type="InterPro" id="IPR011059">
    <property type="entry name" value="Metal-dep_hydrolase_composite"/>
</dbReference>
<evidence type="ECO:0000313" key="3">
    <source>
        <dbReference type="EMBL" id="KGJ90320.1"/>
    </source>
</evidence>
<dbReference type="InterPro" id="IPR051781">
    <property type="entry name" value="Metallo-dep_Hydrolase"/>
</dbReference>
<dbReference type="InterPro" id="IPR006680">
    <property type="entry name" value="Amidohydro-rel"/>
</dbReference>
<evidence type="ECO:0000259" key="2">
    <source>
        <dbReference type="Pfam" id="PF01979"/>
    </source>
</evidence>
<dbReference type="Proteomes" id="UP000029843">
    <property type="component" value="Unassembled WGS sequence"/>
</dbReference>
<feature type="domain" description="Amidohydrolase-related" evidence="2">
    <location>
        <begin position="84"/>
        <end position="421"/>
    </location>
</feature>
<keyword evidence="1" id="KW-0732">Signal</keyword>
<name>A0A099KJ91_COLPS</name>
<accession>A0A099KJ91</accession>
<protein>
    <recommendedName>
        <fullName evidence="2">Amidohydrolase-related domain-containing protein</fullName>
    </recommendedName>
</protein>
<dbReference type="PATRIC" id="fig|28229.4.peg.2616"/>
<dbReference type="EMBL" id="JQED01000035">
    <property type="protein sequence ID" value="KGJ90320.1"/>
    <property type="molecule type" value="Genomic_DNA"/>
</dbReference>
<dbReference type="PANTHER" id="PTHR43135:SF3">
    <property type="entry name" value="ALPHA-D-RIBOSE 1-METHYLPHOSPHONATE 5-TRIPHOSPHATE DIPHOSPHATASE"/>
    <property type="match status" value="1"/>
</dbReference>
<dbReference type="Pfam" id="PF01979">
    <property type="entry name" value="Amidohydro_1"/>
    <property type="match status" value="1"/>
</dbReference>
<sequence length="456" mass="50484">MKILCRIFLLAFVVSCSANESKNEQSSNSFILKNVNIVDVENQKIIPSKTIVVKNGKINLITDFVPSLPFAHYNLSEIDGNGGYVTPGLIDMHVHMYEKAAYILTLSHGVTHVRIMNGVPRQLLWRDNINEGSQVGSSSTVSSPIISGYKGEYLHHGVETAEEARSAVREYQAKGYDLIKAYGNLNESSLLAIVEEGKVLDMPIAKHGPHASGDMSILQLTGLQSFEHVEDIYQGPLNFKFSPEHLPPIINEIKATNVAVTPTLNIYFQLTKLNQDREEYLKTIPEDYTSDIIAFEAESNQVKRWLQASEKSSLHNQKVLTFLQYITKSLHESGVPLTVGSDSGVLLSPHGLATHNEMRLLEASGLSTFDVLAAATINPAKALNLDNEIGKITINYTADFVYSLANPIADLSVLTEPEGVAKSGHWYSKKVLKAMRKEAIENRSLWEEISVLFEAM</sequence>
<comment type="caution">
    <text evidence="3">The sequence shown here is derived from an EMBL/GenBank/DDBJ whole genome shotgun (WGS) entry which is preliminary data.</text>
</comment>
<dbReference type="OrthoDB" id="9807210at2"/>
<dbReference type="Gene3D" id="2.30.40.10">
    <property type="entry name" value="Urease, subunit C, domain 1"/>
    <property type="match status" value="1"/>
</dbReference>
<evidence type="ECO:0000313" key="4">
    <source>
        <dbReference type="Proteomes" id="UP000029843"/>
    </source>
</evidence>
<evidence type="ECO:0000256" key="1">
    <source>
        <dbReference type="SAM" id="SignalP"/>
    </source>
</evidence>
<reference evidence="3 4" key="1">
    <citation type="submission" date="2014-08" db="EMBL/GenBank/DDBJ databases">
        <title>Genomic and Phenotypic Diversity of Colwellia psychrerythraea strains from Disparate Marine Basins.</title>
        <authorList>
            <person name="Techtmann S.M."/>
            <person name="Stelling S.C."/>
            <person name="Utturkar S.M."/>
            <person name="Alshibli N."/>
            <person name="Harris A."/>
            <person name="Brown S.D."/>
            <person name="Hazen T.C."/>
        </authorList>
    </citation>
    <scope>NUCLEOTIDE SEQUENCE [LARGE SCALE GENOMIC DNA]</scope>
    <source>
        <strain evidence="3 4">ND2E</strain>
    </source>
</reference>
<dbReference type="GO" id="GO:0016810">
    <property type="term" value="F:hydrolase activity, acting on carbon-nitrogen (but not peptide) bonds"/>
    <property type="evidence" value="ECO:0007669"/>
    <property type="project" value="InterPro"/>
</dbReference>
<proteinExistence type="predicted"/>
<dbReference type="AlphaFoldDB" id="A0A099KJ91"/>
<dbReference type="RefSeq" id="WP_033094315.1">
    <property type="nucleotide sequence ID" value="NZ_JQED01000035.1"/>
</dbReference>
<gene>
    <name evidence="3" type="ORF">ND2E_3468</name>
</gene>